<comment type="similarity">
    <text evidence="2">Belongs to the resistance-nodulation-cell division (RND) (TC 2.A.6) family.</text>
</comment>
<feature type="transmembrane region" description="Helical" evidence="8">
    <location>
        <begin position="442"/>
        <end position="463"/>
    </location>
</feature>
<proteinExistence type="inferred from homology"/>
<dbReference type="PRINTS" id="PR00702">
    <property type="entry name" value="ACRIFLAVINRP"/>
</dbReference>
<dbReference type="SUPFAM" id="SSF82693">
    <property type="entry name" value="Multidrug efflux transporter AcrB pore domain, PN1, PN2, PC1 and PC2 subdomains"/>
    <property type="match status" value="2"/>
</dbReference>
<dbReference type="InterPro" id="IPR001036">
    <property type="entry name" value="Acrflvin-R"/>
</dbReference>
<dbReference type="Gene3D" id="3.30.70.1320">
    <property type="entry name" value="Multidrug efflux transporter AcrB pore domain like"/>
    <property type="match status" value="1"/>
</dbReference>
<evidence type="ECO:0000256" key="1">
    <source>
        <dbReference type="ARBA" id="ARBA00004651"/>
    </source>
</evidence>
<evidence type="ECO:0000256" key="6">
    <source>
        <dbReference type="ARBA" id="ARBA00022989"/>
    </source>
</evidence>
<keyword evidence="4" id="KW-1003">Cell membrane</keyword>
<dbReference type="Gene3D" id="3.30.70.1440">
    <property type="entry name" value="Multidrug efflux transporter AcrB pore domain"/>
    <property type="match status" value="1"/>
</dbReference>
<dbReference type="OrthoDB" id="9758297at2"/>
<keyword evidence="10" id="KW-1185">Reference proteome</keyword>
<dbReference type="PANTHER" id="PTHR32063">
    <property type="match status" value="1"/>
</dbReference>
<dbReference type="GO" id="GO:0008324">
    <property type="term" value="F:monoatomic cation transmembrane transporter activity"/>
    <property type="evidence" value="ECO:0007669"/>
    <property type="project" value="InterPro"/>
</dbReference>
<feature type="transmembrane region" description="Helical" evidence="8">
    <location>
        <begin position="958"/>
        <end position="977"/>
    </location>
</feature>
<keyword evidence="7 8" id="KW-0472">Membrane</keyword>
<comment type="subcellular location">
    <subcellularLocation>
        <location evidence="1">Cell membrane</location>
        <topology evidence="1">Multi-pass membrane protein</topology>
    </subcellularLocation>
</comment>
<evidence type="ECO:0000256" key="8">
    <source>
        <dbReference type="SAM" id="Phobius"/>
    </source>
</evidence>
<name>A0A426QMB4_9GAMM</name>
<dbReference type="InterPro" id="IPR004763">
    <property type="entry name" value="CusA-like"/>
</dbReference>
<evidence type="ECO:0000256" key="2">
    <source>
        <dbReference type="ARBA" id="ARBA00010942"/>
    </source>
</evidence>
<feature type="transmembrane region" description="Helical" evidence="8">
    <location>
        <begin position="362"/>
        <end position="382"/>
    </location>
</feature>
<feature type="transmembrane region" description="Helical" evidence="8">
    <location>
        <begin position="989"/>
        <end position="1017"/>
    </location>
</feature>
<feature type="transmembrane region" description="Helical" evidence="8">
    <location>
        <begin position="394"/>
        <end position="413"/>
    </location>
</feature>
<dbReference type="Gene3D" id="3.30.70.1430">
    <property type="entry name" value="Multidrug efflux transporter AcrB pore domain"/>
    <property type="match status" value="2"/>
</dbReference>
<evidence type="ECO:0000256" key="4">
    <source>
        <dbReference type="ARBA" id="ARBA00022475"/>
    </source>
</evidence>
<dbReference type="Gene3D" id="3.30.2090.10">
    <property type="entry name" value="Multidrug efflux transporter AcrB TolC docking domain, DN and DC subdomains"/>
    <property type="match status" value="2"/>
</dbReference>
<evidence type="ECO:0000256" key="5">
    <source>
        <dbReference type="ARBA" id="ARBA00022692"/>
    </source>
</evidence>
<dbReference type="AlphaFoldDB" id="A0A426QMB4"/>
<dbReference type="PANTHER" id="PTHR32063:SF4">
    <property type="entry name" value="SLR6043 PROTEIN"/>
    <property type="match status" value="1"/>
</dbReference>
<dbReference type="InterPro" id="IPR027463">
    <property type="entry name" value="AcrB_DN_DC_subdom"/>
</dbReference>
<feature type="transmembrane region" description="Helical" evidence="8">
    <location>
        <begin position="881"/>
        <end position="902"/>
    </location>
</feature>
<dbReference type="Gene3D" id="1.20.1640.10">
    <property type="entry name" value="Multidrug efflux transporter AcrB transmembrane domain"/>
    <property type="match status" value="2"/>
</dbReference>
<feature type="transmembrane region" description="Helical" evidence="8">
    <location>
        <begin position="339"/>
        <end position="355"/>
    </location>
</feature>
<keyword evidence="6 8" id="KW-1133">Transmembrane helix</keyword>
<evidence type="ECO:0000313" key="10">
    <source>
        <dbReference type="Proteomes" id="UP000287798"/>
    </source>
</evidence>
<gene>
    <name evidence="9" type="ORF">D6C00_13765</name>
</gene>
<keyword evidence="5 8" id="KW-0812">Transmembrane</keyword>
<dbReference type="RefSeq" id="WP_125182231.1">
    <property type="nucleotide sequence ID" value="NZ_QZMU01000001.1"/>
</dbReference>
<accession>A0A426QMB4</accession>
<protein>
    <submittedName>
        <fullName evidence="9">Efflux RND transporter permease subunit</fullName>
    </submittedName>
</protein>
<dbReference type="Pfam" id="PF00873">
    <property type="entry name" value="ACR_tran"/>
    <property type="match status" value="1"/>
</dbReference>
<dbReference type="GO" id="GO:0042910">
    <property type="term" value="F:xenobiotic transmembrane transporter activity"/>
    <property type="evidence" value="ECO:0007669"/>
    <property type="project" value="TreeGrafter"/>
</dbReference>
<reference evidence="9 10" key="1">
    <citation type="journal article" date="2010" name="Int. J. Syst. Evol. Microbiol.">
        <title>Thiohalobacter thiocyanaticus gen. nov., sp. nov., a moderately halophilic, sulfur-oxidizing gammaproteobacterium from hypersaline lakes, that utilizes thiocyanate.</title>
        <authorList>
            <person name="Sorokin D.Y."/>
            <person name="Kovaleva O.L."/>
            <person name="Tourova T.P."/>
            <person name="Muyzer G."/>
        </authorList>
    </citation>
    <scope>NUCLEOTIDE SEQUENCE [LARGE SCALE GENOMIC DNA]</scope>
    <source>
        <strain evidence="9 10">Hrh1</strain>
    </source>
</reference>
<evidence type="ECO:0000313" key="9">
    <source>
        <dbReference type="EMBL" id="RRQ22889.1"/>
    </source>
</evidence>
<dbReference type="GO" id="GO:0005886">
    <property type="term" value="C:plasma membrane"/>
    <property type="evidence" value="ECO:0007669"/>
    <property type="project" value="UniProtKB-SubCell"/>
</dbReference>
<organism evidence="9 10">
    <name type="scientific">Thiohalobacter thiocyanaticus</name>
    <dbReference type="NCBI Taxonomy" id="585455"/>
    <lineage>
        <taxon>Bacteria</taxon>
        <taxon>Pseudomonadati</taxon>
        <taxon>Pseudomonadota</taxon>
        <taxon>Gammaproteobacteria</taxon>
        <taxon>Thiohalobacterales</taxon>
        <taxon>Thiohalobacteraceae</taxon>
        <taxon>Thiohalobacter</taxon>
    </lineage>
</organism>
<feature type="transmembrane region" description="Helical" evidence="8">
    <location>
        <begin position="527"/>
        <end position="548"/>
    </location>
</feature>
<dbReference type="SUPFAM" id="SSF82714">
    <property type="entry name" value="Multidrug efflux transporter AcrB TolC docking domain, DN and DC subdomains"/>
    <property type="match status" value="2"/>
</dbReference>
<dbReference type="EMBL" id="QZMU01000001">
    <property type="protein sequence ID" value="RRQ22889.1"/>
    <property type="molecule type" value="Genomic_DNA"/>
</dbReference>
<feature type="transmembrane region" description="Helical" evidence="8">
    <location>
        <begin position="908"/>
        <end position="928"/>
    </location>
</feature>
<comment type="caution">
    <text evidence="9">The sequence shown here is derived from an EMBL/GenBank/DDBJ whole genome shotgun (WGS) entry which is preliminary data.</text>
</comment>
<dbReference type="Proteomes" id="UP000287798">
    <property type="component" value="Unassembled WGS sequence"/>
</dbReference>
<evidence type="ECO:0000256" key="7">
    <source>
        <dbReference type="ARBA" id="ARBA00023136"/>
    </source>
</evidence>
<dbReference type="SUPFAM" id="SSF82866">
    <property type="entry name" value="Multidrug efflux transporter AcrB transmembrane domain"/>
    <property type="match status" value="2"/>
</dbReference>
<sequence length="1033" mass="113285">MLESLIKFSLRQRIVVLSAACLLMVAGIFSARELPIDVLPDLNRPTVTVMTEAPGMAPGEVEQQISFPIERALAGLPEVTHIRSVSGPGLSTVYARFDWNADIYRSRQLVSERLDRIADSLPDRTRPQLGPISSIMGEVMLVALHSPGRELDRMQLREIADWELRPRLLAIPGVSQVTVIGGLIRQYQVRPDLPRLQDAGIPLTRIEQVMADFSRNASGGFVTGHGSEFSLRGLGQKPTLTDLRSLPVGSRDGRVLQLTQVADVDYGARIRRGDAGFNADNAIILSVQKHPGTDTLQLTDRIEAVLGDVNSSNTQAFRLDVVFRQADFIKTANDNLADALLHASIIVILVLYLFLLDARATFISLIAIPVSILSTALVFRYLGLSINTMTLGGLAIAIGELVDDAVVGVENVIRRVREARNRNHEDSIARTILNATLEVRTAIYNATVIIVIVFIPLFALGGIEGRLFNSLGLAYIISILASLLVSVTITPVLSYYLIGRQKHYRQSDSPLLAVLKRWDRRLLERTLPHPAPVTAGLALFAVAAVLSFSQLPAAFLPSFNEGSLTVNLISRPGTPLETSNRIGVMAEQELLQIPEVRQVGRRTGRAELDDHAEGVHYSEIDVILHPQAEGIEAVVRRIRDRLAAFPAHLNIGQPISHRIDHLLATVRADMAVKLYGADLSTLHALATELLDRLRAIPGLEDVQLEQEISVPEIHVRPRPEAIQQYGLVPAELNSTVSTLVNGKQVSQVLDQGRRYDLVLRLPEAQRQPQAIGQLLINGPDGQIPLHHVAQVSTALGPNRITHENGQRRALIFGSIGDADQDRVLRQVREAVSGLELPPGYYADLEGRFVSQESGRQRLLLLTCISFLLILAVLYNRYRSFALSAMVMVNIPFCLTGGIIALWVSGNSLSLASLVGFITLAGISTRNGILKISHYINLHFIEGMAFGRELVIRGSLERLAPVLMTALVSALALIPLLISGDAPGKEILHPVAVVICGGLISSTLLDTVFTPILFYHWGEAPLNRLMRRRQEEVY</sequence>
<feature type="transmembrane region" description="Helical" evidence="8">
    <location>
        <begin position="858"/>
        <end position="874"/>
    </location>
</feature>
<evidence type="ECO:0000256" key="3">
    <source>
        <dbReference type="ARBA" id="ARBA00022448"/>
    </source>
</evidence>
<keyword evidence="3" id="KW-0813">Transport</keyword>
<feature type="transmembrane region" description="Helical" evidence="8">
    <location>
        <begin position="475"/>
        <end position="498"/>
    </location>
</feature>
<dbReference type="NCBIfam" id="TIGR00914">
    <property type="entry name" value="2A0601"/>
    <property type="match status" value="1"/>
</dbReference>